<dbReference type="InterPro" id="IPR011990">
    <property type="entry name" value="TPR-like_helical_dom_sf"/>
</dbReference>
<evidence type="ECO:0000313" key="7">
    <source>
        <dbReference type="EMBL" id="SPD17846.1"/>
    </source>
</evidence>
<sequence length="949" mass="105359">MSEMNLLHFSHTLFIHEEEAEFTTKSRTYSYKGNILNYMFGTDLSCNRLVGEIPPELGRISSNIRVMNLSHNNLTGPIPTTFPNLKQMESLDLSYYNLNGKIPPQLTEMTSLEVFSVAHNNLSGTTPERKNQFGTFDESSYEGNPFLCGPPLHNGCTKIIGQSSIVPADHKGEEGGIFMDMDVFYISFVVAYIIVLLGIIAVLSRNPYWRRAWFNFIEACIDTCYYFVVVYCQHKRDAARAEDALTLSYGSELIGMQRDWNEELQSCREFPHTTPQERYVHNNIFFSFAVDADLEQLWPSLRLYIPLQSVLPGILQGDKSDSLLYGSVDNGKKICWNEDFHSKVLEAAKRLHLKEHTVLDGSGNVFKLAAPVECKGIVGSDDRHYLLDLMRVTPRDANYTGPGSRFCILRPELITAFCQAQAAERSKCKSEGDAHVTTDSSTVVGVDEQVRMVANATAAFDCLIVVFLLGLNCILEGKKKTLAAAVIVGNITKEGRDENVKDCASSQAETEPREEILFNPNVFTEFKLSGNQEASLDLEIVEDEENVRKVSSYLTNVVLPKFVQDLCTLEVSPMDGQTLTEALHAHGINVRYIGKVADGTKHLPHLWDLCSNEIVVRSAKHILKDVLRDIEDHDIAGAISHFFNCFFGTFQAVGTKVTANNMQSRTHRKDQGGHQSSGKPSRGQGRWKGGASARKNQSSFMNVSSETLWSDIQEFAKLKYQIELPEDARSRVKKVSVIRNLCQKVGISVAARKYDLNSAAPFQTSDILNLQPVVKHSVPLCSEAKDLVETGKIQLAEGMLSEAYTLFSEAFSILQQVTGPMHREVANCCRYLAMVLYHAGDMAGAIMQQHKELIINERYGNMALFYHGLNQTELALRHMSRALLLLNECTKAKGQALNAASAQKAIDILKAHPDLIHAFQAAAAAGGSGSWGTSVNKSLNAAVIGENLP</sequence>
<dbReference type="AlphaFoldDB" id="A0A2N9HV21"/>
<feature type="domain" description="Clu" evidence="6">
    <location>
        <begin position="3"/>
        <end position="400"/>
    </location>
</feature>
<dbReference type="PANTHER" id="PTHR12601">
    <property type="entry name" value="EUKARYOTIC TRANSLATION INITIATION FACTOR 3 SUBUNIT EIF-3"/>
    <property type="match status" value="1"/>
</dbReference>
<dbReference type="Pfam" id="PF12807">
    <property type="entry name" value="eIF3_p135"/>
    <property type="match status" value="1"/>
</dbReference>
<dbReference type="InterPro" id="IPR033646">
    <property type="entry name" value="CLU-central"/>
</dbReference>
<keyword evidence="1" id="KW-0963">Cytoplasm</keyword>
<dbReference type="EMBL" id="OIVN01004515">
    <property type="protein sequence ID" value="SPD17846.1"/>
    <property type="molecule type" value="Genomic_DNA"/>
</dbReference>
<dbReference type="PROSITE" id="PS51823">
    <property type="entry name" value="CLU"/>
    <property type="match status" value="1"/>
</dbReference>
<dbReference type="InterPro" id="IPR025697">
    <property type="entry name" value="CLU_dom"/>
</dbReference>
<dbReference type="Gene3D" id="1.25.40.10">
    <property type="entry name" value="Tetratricopeptide repeat domain"/>
    <property type="match status" value="1"/>
</dbReference>
<evidence type="ECO:0000256" key="5">
    <source>
        <dbReference type="SAM" id="Phobius"/>
    </source>
</evidence>
<dbReference type="Pfam" id="PF00560">
    <property type="entry name" value="LRR_1"/>
    <property type="match status" value="1"/>
</dbReference>
<organism evidence="7">
    <name type="scientific">Fagus sylvatica</name>
    <name type="common">Beechnut</name>
    <dbReference type="NCBI Taxonomy" id="28930"/>
    <lineage>
        <taxon>Eukaryota</taxon>
        <taxon>Viridiplantae</taxon>
        <taxon>Streptophyta</taxon>
        <taxon>Embryophyta</taxon>
        <taxon>Tracheophyta</taxon>
        <taxon>Spermatophyta</taxon>
        <taxon>Magnoliopsida</taxon>
        <taxon>eudicotyledons</taxon>
        <taxon>Gunneridae</taxon>
        <taxon>Pentapetalae</taxon>
        <taxon>rosids</taxon>
        <taxon>fabids</taxon>
        <taxon>Fagales</taxon>
        <taxon>Fagaceae</taxon>
        <taxon>Fagus</taxon>
    </lineage>
</organism>
<dbReference type="PANTHER" id="PTHR12601:SF6">
    <property type="entry name" value="CLUSTERED MITOCHONDRIA PROTEIN HOMOLOG"/>
    <property type="match status" value="1"/>
</dbReference>
<dbReference type="InterPro" id="IPR032675">
    <property type="entry name" value="LRR_dom_sf"/>
</dbReference>
<dbReference type="CDD" id="cd15466">
    <property type="entry name" value="CLU-central"/>
    <property type="match status" value="1"/>
</dbReference>
<feature type="region of interest" description="Disordered" evidence="4">
    <location>
        <begin position="664"/>
        <end position="697"/>
    </location>
</feature>
<dbReference type="SUPFAM" id="SSF48452">
    <property type="entry name" value="TPR-like"/>
    <property type="match status" value="1"/>
</dbReference>
<keyword evidence="2" id="KW-0433">Leucine-rich repeat</keyword>
<evidence type="ECO:0000256" key="1">
    <source>
        <dbReference type="ARBA" id="ARBA00022490"/>
    </source>
</evidence>
<dbReference type="SUPFAM" id="SSF52058">
    <property type="entry name" value="L domain-like"/>
    <property type="match status" value="1"/>
</dbReference>
<proteinExistence type="predicted"/>
<evidence type="ECO:0000259" key="6">
    <source>
        <dbReference type="PROSITE" id="PS51823"/>
    </source>
</evidence>
<dbReference type="Pfam" id="PF13236">
    <property type="entry name" value="CLU"/>
    <property type="match status" value="1"/>
</dbReference>
<evidence type="ECO:0000256" key="3">
    <source>
        <dbReference type="ARBA" id="ARBA00022737"/>
    </source>
</evidence>
<keyword evidence="3" id="KW-0677">Repeat</keyword>
<evidence type="ECO:0000256" key="4">
    <source>
        <dbReference type="SAM" id="MobiDB-lite"/>
    </source>
</evidence>
<dbReference type="InterPro" id="IPR001611">
    <property type="entry name" value="Leu-rich_rpt"/>
</dbReference>
<keyword evidence="5" id="KW-1133">Transmembrane helix</keyword>
<dbReference type="GO" id="GO:0005737">
    <property type="term" value="C:cytoplasm"/>
    <property type="evidence" value="ECO:0007669"/>
    <property type="project" value="TreeGrafter"/>
</dbReference>
<protein>
    <recommendedName>
        <fullName evidence="6">Clu domain-containing protein</fullName>
    </recommendedName>
</protein>
<name>A0A2N9HV21_FAGSY</name>
<dbReference type="InterPro" id="IPR027523">
    <property type="entry name" value="CLU_prot"/>
</dbReference>
<gene>
    <name evidence="7" type="ORF">FSB_LOCUS45728</name>
</gene>
<accession>A0A2N9HV21</accession>
<keyword evidence="5" id="KW-0812">Transmembrane</keyword>
<dbReference type="FunFam" id="3.80.10.10:FF:000383">
    <property type="entry name" value="Leucine-rich repeat receptor protein kinase EMS1"/>
    <property type="match status" value="1"/>
</dbReference>
<reference evidence="7" key="1">
    <citation type="submission" date="2018-02" db="EMBL/GenBank/DDBJ databases">
        <authorList>
            <person name="Cohen D.B."/>
            <person name="Kent A.D."/>
        </authorList>
    </citation>
    <scope>NUCLEOTIDE SEQUENCE</scope>
</reference>
<keyword evidence="5" id="KW-0472">Membrane</keyword>
<evidence type="ECO:0000256" key="2">
    <source>
        <dbReference type="ARBA" id="ARBA00022614"/>
    </source>
</evidence>
<feature type="transmembrane region" description="Helical" evidence="5">
    <location>
        <begin position="183"/>
        <end position="203"/>
    </location>
</feature>
<dbReference type="Gene3D" id="3.80.10.10">
    <property type="entry name" value="Ribonuclease Inhibitor"/>
    <property type="match status" value="1"/>
</dbReference>